<feature type="compositionally biased region" description="Basic and acidic residues" evidence="6">
    <location>
        <begin position="259"/>
        <end position="273"/>
    </location>
</feature>
<dbReference type="GO" id="GO:0006400">
    <property type="term" value="P:tRNA modification"/>
    <property type="evidence" value="ECO:0007669"/>
    <property type="project" value="TreeGrafter"/>
</dbReference>
<dbReference type="EC" id="5.4.99.25" evidence="3"/>
<evidence type="ECO:0000256" key="1">
    <source>
        <dbReference type="ARBA" id="ARBA00001166"/>
    </source>
</evidence>
<dbReference type="GO" id="GO:0005634">
    <property type="term" value="C:nucleus"/>
    <property type="evidence" value="ECO:0007669"/>
    <property type="project" value="TreeGrafter"/>
</dbReference>
<evidence type="ECO:0000256" key="4">
    <source>
        <dbReference type="ARBA" id="ARBA00022694"/>
    </source>
</evidence>
<organism evidence="8 9">
    <name type="scientific">Ascodesmis nigricans</name>
    <dbReference type="NCBI Taxonomy" id="341454"/>
    <lineage>
        <taxon>Eukaryota</taxon>
        <taxon>Fungi</taxon>
        <taxon>Dikarya</taxon>
        <taxon>Ascomycota</taxon>
        <taxon>Pezizomycotina</taxon>
        <taxon>Pezizomycetes</taxon>
        <taxon>Pezizales</taxon>
        <taxon>Ascodesmidaceae</taxon>
        <taxon>Ascodesmis</taxon>
    </lineage>
</organism>
<keyword evidence="5" id="KW-0413">Isomerase</keyword>
<dbReference type="EMBL" id="ML220112">
    <property type="protein sequence ID" value="TGZ85178.1"/>
    <property type="molecule type" value="Genomic_DNA"/>
</dbReference>
<proteinExistence type="inferred from homology"/>
<dbReference type="Gene3D" id="3.30.2350.10">
    <property type="entry name" value="Pseudouridine synthase"/>
    <property type="match status" value="1"/>
</dbReference>
<dbReference type="FunCoup" id="A0A4S2N759">
    <property type="interactions" value="319"/>
</dbReference>
<dbReference type="PANTHER" id="PTHR13767:SF2">
    <property type="entry name" value="PSEUDOURIDYLATE SYNTHASE TRUB1"/>
    <property type="match status" value="1"/>
</dbReference>
<evidence type="ECO:0000259" key="7">
    <source>
        <dbReference type="Pfam" id="PF01509"/>
    </source>
</evidence>
<keyword evidence="4" id="KW-0819">tRNA processing</keyword>
<accession>A0A4S2N759</accession>
<evidence type="ECO:0000313" key="9">
    <source>
        <dbReference type="Proteomes" id="UP000298138"/>
    </source>
</evidence>
<dbReference type="GO" id="GO:0003723">
    <property type="term" value="F:RNA binding"/>
    <property type="evidence" value="ECO:0007669"/>
    <property type="project" value="InterPro"/>
</dbReference>
<feature type="region of interest" description="Disordered" evidence="6">
    <location>
        <begin position="1"/>
        <end position="52"/>
    </location>
</feature>
<dbReference type="PANTHER" id="PTHR13767">
    <property type="entry name" value="TRNA-PSEUDOURIDINE SYNTHASE"/>
    <property type="match status" value="1"/>
</dbReference>
<reference evidence="8 9" key="1">
    <citation type="submission" date="2019-04" db="EMBL/GenBank/DDBJ databases">
        <title>Comparative genomics and transcriptomics to analyze fruiting body development in filamentous ascomycetes.</title>
        <authorList>
            <consortium name="DOE Joint Genome Institute"/>
            <person name="Lutkenhaus R."/>
            <person name="Traeger S."/>
            <person name="Breuer J."/>
            <person name="Kuo A."/>
            <person name="Lipzen A."/>
            <person name="Pangilinan J."/>
            <person name="Dilworth D."/>
            <person name="Sandor L."/>
            <person name="Poggeler S."/>
            <person name="Barry K."/>
            <person name="Grigoriev I.V."/>
            <person name="Nowrousian M."/>
        </authorList>
    </citation>
    <scope>NUCLEOTIDE SEQUENCE [LARGE SCALE GENOMIC DNA]</scope>
    <source>
        <strain evidence="8 9">CBS 389.68</strain>
    </source>
</reference>
<comment type="similarity">
    <text evidence="2">Belongs to the pseudouridine synthase TruB family.</text>
</comment>
<dbReference type="SUPFAM" id="SSF55120">
    <property type="entry name" value="Pseudouridine synthase"/>
    <property type="match status" value="1"/>
</dbReference>
<gene>
    <name evidence="8" type="ORF">EX30DRAFT_368284</name>
</gene>
<feature type="domain" description="Pseudouridine synthase II N-terminal" evidence="7">
    <location>
        <begin position="106"/>
        <end position="237"/>
    </location>
</feature>
<feature type="compositionally biased region" description="Pro residues" evidence="6">
    <location>
        <begin position="22"/>
        <end position="37"/>
    </location>
</feature>
<keyword evidence="9" id="KW-1185">Reference proteome</keyword>
<dbReference type="Proteomes" id="UP000298138">
    <property type="component" value="Unassembled WGS sequence"/>
</dbReference>
<dbReference type="GO" id="GO:0160148">
    <property type="term" value="F:tRNA pseudouridine(55) synthase activity"/>
    <property type="evidence" value="ECO:0007669"/>
    <property type="project" value="UniProtKB-EC"/>
</dbReference>
<evidence type="ECO:0000256" key="3">
    <source>
        <dbReference type="ARBA" id="ARBA00012787"/>
    </source>
</evidence>
<name>A0A4S2N759_9PEZI</name>
<evidence type="ECO:0000256" key="2">
    <source>
        <dbReference type="ARBA" id="ARBA00008999"/>
    </source>
</evidence>
<dbReference type="GO" id="GO:1990481">
    <property type="term" value="P:mRNA pseudouridine synthesis"/>
    <property type="evidence" value="ECO:0007669"/>
    <property type="project" value="TreeGrafter"/>
</dbReference>
<evidence type="ECO:0000256" key="6">
    <source>
        <dbReference type="SAM" id="MobiDB-lite"/>
    </source>
</evidence>
<evidence type="ECO:0000313" key="8">
    <source>
        <dbReference type="EMBL" id="TGZ85178.1"/>
    </source>
</evidence>
<sequence>MATSQPPSPKPNSPREMDSGAPPEPSSPKPARSPSPQRPQKEEPFQPLSGLIAINKPRGISSSQAMREVMNHFNTSTIFAPTLAHESSKRAEHNKFNRRRKNKRIEVKMGHGGTLDPMASGVLVLGIMNGTKQLQDYLTGTKTYEAVALFGCATDTYDALGKIIKTAPWEHVTKERVEKELGQFKGDIMQKPPLYSALHHEGKRYYEYAREGKPLPVEIQARPVTTVEMDLVGYTDTHEYKFPSEEVSEEVKMEAEVLEKEMKETEKQPAKMEESDETAQPGEKRTRCSSSPTLGPDIKKPKVDASSESGPAAPPKNPPTAALRMSVSKGFYVRSLVYDLGNAVDSAAHMVKLVRTQQGQWVLGKNVFEWEDIVGQPEEKWGKRVEQALKTWEKEKKATTGEE</sequence>
<dbReference type="InterPro" id="IPR020103">
    <property type="entry name" value="PsdUridine_synth_cat_dom_sf"/>
</dbReference>
<comment type="catalytic activity">
    <reaction evidence="1">
        <text>a uridine in mRNA = a pseudouridine in mRNA</text>
        <dbReference type="Rhea" id="RHEA:56644"/>
        <dbReference type="Rhea" id="RHEA-COMP:14658"/>
        <dbReference type="Rhea" id="RHEA-COMP:14659"/>
        <dbReference type="ChEBI" id="CHEBI:65314"/>
        <dbReference type="ChEBI" id="CHEBI:65315"/>
    </reaction>
</comment>
<feature type="compositionally biased region" description="Pro residues" evidence="6">
    <location>
        <begin position="1"/>
        <end position="12"/>
    </location>
</feature>
<dbReference type="HAMAP" id="MF_01080">
    <property type="entry name" value="TruB_bact"/>
    <property type="match status" value="1"/>
</dbReference>
<protein>
    <recommendedName>
        <fullName evidence="3">tRNA pseudouridine(55) synthase</fullName>
        <ecNumber evidence="3">5.4.99.25</ecNumber>
    </recommendedName>
</protein>
<dbReference type="Pfam" id="PF01509">
    <property type="entry name" value="TruB_N"/>
    <property type="match status" value="1"/>
</dbReference>
<dbReference type="OrthoDB" id="9995526at2759"/>
<dbReference type="InterPro" id="IPR002501">
    <property type="entry name" value="PsdUridine_synth_N"/>
</dbReference>
<dbReference type="InParanoid" id="A0A4S2N759"/>
<feature type="region of interest" description="Disordered" evidence="6">
    <location>
        <begin position="259"/>
        <end position="321"/>
    </location>
</feature>
<dbReference type="AlphaFoldDB" id="A0A4S2N759"/>
<dbReference type="STRING" id="341454.A0A4S2N759"/>
<dbReference type="InterPro" id="IPR014780">
    <property type="entry name" value="tRNA_psdUridine_synth_TruB"/>
</dbReference>
<evidence type="ECO:0000256" key="5">
    <source>
        <dbReference type="ARBA" id="ARBA00023235"/>
    </source>
</evidence>